<proteinExistence type="predicted"/>
<comment type="caution">
    <text evidence="2">The sequence shown here is derived from an EMBL/GenBank/DDBJ whole genome shotgun (WGS) entry which is preliminary data.</text>
</comment>
<protein>
    <recommendedName>
        <fullName evidence="4">DUF4468 domain-containing protein</fullName>
    </recommendedName>
</protein>
<keyword evidence="1" id="KW-0732">Signal</keyword>
<evidence type="ECO:0000256" key="1">
    <source>
        <dbReference type="SAM" id="SignalP"/>
    </source>
</evidence>
<dbReference type="EMBL" id="JAEHFX010000003">
    <property type="protein sequence ID" value="MBK0402964.1"/>
    <property type="molecule type" value="Genomic_DNA"/>
</dbReference>
<feature type="signal peptide" evidence="1">
    <location>
        <begin position="1"/>
        <end position="21"/>
    </location>
</feature>
<sequence length="153" mass="17572">MKTFKAFVFALLMLGVSSAYAQQVHLKGKRVYLNDQPYGFLHKSGSVWGKDYLFQNTKNEDIVTAKAMHVVMPNGYDYVYYEVTFKATGQKAEMDNDPEFERKLAFDLAGYKVLKNDLLNPEGIQKFMERYPTTISKRLISGNTYKPQATTEK</sequence>
<dbReference type="Proteomes" id="UP000644147">
    <property type="component" value="Unassembled WGS sequence"/>
</dbReference>
<feature type="chain" id="PRO_5046502114" description="DUF4468 domain-containing protein" evidence="1">
    <location>
        <begin position="22"/>
        <end position="153"/>
    </location>
</feature>
<dbReference type="RefSeq" id="WP_200505710.1">
    <property type="nucleotide sequence ID" value="NZ_JAEHFX010000003.1"/>
</dbReference>
<accession>A0ABS1C0M8</accession>
<gene>
    <name evidence="2" type="ORF">I5M27_08190</name>
</gene>
<evidence type="ECO:0008006" key="4">
    <source>
        <dbReference type="Google" id="ProtNLM"/>
    </source>
</evidence>
<evidence type="ECO:0000313" key="3">
    <source>
        <dbReference type="Proteomes" id="UP000644147"/>
    </source>
</evidence>
<keyword evidence="3" id="KW-1185">Reference proteome</keyword>
<organism evidence="2 3">
    <name type="scientific">Adhaeribacter terrigena</name>
    <dbReference type="NCBI Taxonomy" id="2793070"/>
    <lineage>
        <taxon>Bacteria</taxon>
        <taxon>Pseudomonadati</taxon>
        <taxon>Bacteroidota</taxon>
        <taxon>Cytophagia</taxon>
        <taxon>Cytophagales</taxon>
        <taxon>Hymenobacteraceae</taxon>
        <taxon>Adhaeribacter</taxon>
    </lineage>
</organism>
<name>A0ABS1C0M8_9BACT</name>
<reference evidence="2 3" key="1">
    <citation type="submission" date="2020-12" db="EMBL/GenBank/DDBJ databases">
        <title>Bacterial novel species Adhaeribacter sp. BT258 isolated from soil.</title>
        <authorList>
            <person name="Jung H.-Y."/>
        </authorList>
    </citation>
    <scope>NUCLEOTIDE SEQUENCE [LARGE SCALE GENOMIC DNA]</scope>
    <source>
        <strain evidence="2 3">BT258</strain>
    </source>
</reference>
<evidence type="ECO:0000313" key="2">
    <source>
        <dbReference type="EMBL" id="MBK0402964.1"/>
    </source>
</evidence>